<proteinExistence type="inferred from homology"/>
<keyword evidence="8" id="KW-1185">Reference proteome</keyword>
<evidence type="ECO:0000256" key="4">
    <source>
        <dbReference type="SAM" id="MobiDB-lite"/>
    </source>
</evidence>
<feature type="domain" description="Peptidase A1" evidence="6">
    <location>
        <begin position="50"/>
        <end position="403"/>
    </location>
</feature>
<dbReference type="GO" id="GO:0006508">
    <property type="term" value="P:proteolysis"/>
    <property type="evidence" value="ECO:0007669"/>
    <property type="project" value="UniProtKB-KW"/>
</dbReference>
<dbReference type="CDD" id="cd05471">
    <property type="entry name" value="pepsin_like"/>
    <property type="match status" value="1"/>
</dbReference>
<reference evidence="7" key="1">
    <citation type="submission" date="2023-11" db="EMBL/GenBank/DDBJ databases">
        <authorList>
            <person name="De Vega J J."/>
            <person name="De Vega J J."/>
        </authorList>
    </citation>
    <scope>NUCLEOTIDE SEQUENCE</scope>
</reference>
<feature type="region of interest" description="Disordered" evidence="4">
    <location>
        <begin position="448"/>
        <end position="474"/>
    </location>
</feature>
<comment type="caution">
    <text evidence="7">The sequence shown here is derived from an EMBL/GenBank/DDBJ whole genome shotgun (WGS) entry which is preliminary data.</text>
</comment>
<sequence>MRGVVLLVSFLHCVQSSWAFKFAIARPPKASSSSSTGGDNNLINKGDQRYTANITIAGTVVNVILDTGSSDLYVHPPGGLSSNLFNDTRIPANLTFGDGSDFVAGEICIAKFELGGAVVPFQAFVNVQQESADNQADEAEAIFGLWGLGFNTPGASVVNDNIQQAFGAKVTDGQSVLANIFQQNPKSNDFLAISLSRLNDTAGTADGSIEIGQLDQKYTAVSKSPVLEQSPPNSGAWTVPMDALKVGGQKIAWPSTVQGTLAGSNIISLDTGTTNVLMPTAQVDAIYSAIPGAVLTTDNFVPNVQFSESHAVWVVPCTAQVAVAATFGGVDFPIHPLDLADMTIVTAPDGKTNFTVCIGAFTDIGTPDQISGGRFDALFGDSFLRNSYTVLDFGTQGNVPNTAPFVQMLPTTDATASLTDFTSVRQGLLKTMPTELTPVDLVKVMNGSERVPSSSSSSGSGGSGQKKNDAVGSRTRSGIVPAALMIAIAGISVMSI</sequence>
<evidence type="ECO:0000256" key="2">
    <source>
        <dbReference type="ARBA" id="ARBA00022750"/>
    </source>
</evidence>
<dbReference type="PRINTS" id="PR00792">
    <property type="entry name" value="PEPSIN"/>
</dbReference>
<dbReference type="PANTHER" id="PTHR47966">
    <property type="entry name" value="BETA-SITE APP-CLEAVING ENZYME, ISOFORM A-RELATED"/>
    <property type="match status" value="1"/>
</dbReference>
<dbReference type="PANTHER" id="PTHR47966:SF51">
    <property type="entry name" value="BETA-SITE APP-CLEAVING ENZYME, ISOFORM A-RELATED"/>
    <property type="match status" value="1"/>
</dbReference>
<comment type="similarity">
    <text evidence="1 3">Belongs to the peptidase A1 family.</text>
</comment>
<accession>A0AAD2H2T4</accession>
<dbReference type="InterPro" id="IPR001461">
    <property type="entry name" value="Aspartic_peptidase_A1"/>
</dbReference>
<dbReference type="Proteomes" id="UP001295794">
    <property type="component" value="Unassembled WGS sequence"/>
</dbReference>
<dbReference type="GO" id="GO:0004190">
    <property type="term" value="F:aspartic-type endopeptidase activity"/>
    <property type="evidence" value="ECO:0007669"/>
    <property type="project" value="UniProtKB-KW"/>
</dbReference>
<keyword evidence="2 3" id="KW-0064">Aspartyl protease</keyword>
<evidence type="ECO:0000256" key="1">
    <source>
        <dbReference type="ARBA" id="ARBA00007447"/>
    </source>
</evidence>
<feature type="chain" id="PRO_5042019735" description="Peptidase A1 domain-containing protein" evidence="5">
    <location>
        <begin position="20"/>
        <end position="496"/>
    </location>
</feature>
<dbReference type="AlphaFoldDB" id="A0AAD2H2T4"/>
<dbReference type="InterPro" id="IPR033121">
    <property type="entry name" value="PEPTIDASE_A1"/>
</dbReference>
<gene>
    <name evidence="7" type="ORF">MYCIT1_LOCUS9191</name>
</gene>
<feature type="signal peptide" evidence="5">
    <location>
        <begin position="1"/>
        <end position="19"/>
    </location>
</feature>
<evidence type="ECO:0000256" key="5">
    <source>
        <dbReference type="SAM" id="SignalP"/>
    </source>
</evidence>
<dbReference type="Gene3D" id="2.40.70.10">
    <property type="entry name" value="Acid Proteases"/>
    <property type="match status" value="2"/>
</dbReference>
<keyword evidence="3" id="KW-0378">Hydrolase</keyword>
<keyword evidence="5" id="KW-0732">Signal</keyword>
<dbReference type="EMBL" id="CAVNYO010000116">
    <property type="protein sequence ID" value="CAK5267020.1"/>
    <property type="molecule type" value="Genomic_DNA"/>
</dbReference>
<dbReference type="Pfam" id="PF00026">
    <property type="entry name" value="Asp"/>
    <property type="match status" value="1"/>
</dbReference>
<name>A0AAD2H2T4_9AGAR</name>
<evidence type="ECO:0000313" key="8">
    <source>
        <dbReference type="Proteomes" id="UP001295794"/>
    </source>
</evidence>
<evidence type="ECO:0000259" key="6">
    <source>
        <dbReference type="PROSITE" id="PS51767"/>
    </source>
</evidence>
<dbReference type="InterPro" id="IPR034164">
    <property type="entry name" value="Pepsin-like_dom"/>
</dbReference>
<dbReference type="PROSITE" id="PS00141">
    <property type="entry name" value="ASP_PROTEASE"/>
    <property type="match status" value="1"/>
</dbReference>
<dbReference type="PROSITE" id="PS51767">
    <property type="entry name" value="PEPTIDASE_A1"/>
    <property type="match status" value="1"/>
</dbReference>
<dbReference type="InterPro" id="IPR021109">
    <property type="entry name" value="Peptidase_aspartic_dom_sf"/>
</dbReference>
<dbReference type="InterPro" id="IPR001969">
    <property type="entry name" value="Aspartic_peptidase_AS"/>
</dbReference>
<organism evidence="7 8">
    <name type="scientific">Mycena citricolor</name>
    <dbReference type="NCBI Taxonomy" id="2018698"/>
    <lineage>
        <taxon>Eukaryota</taxon>
        <taxon>Fungi</taxon>
        <taxon>Dikarya</taxon>
        <taxon>Basidiomycota</taxon>
        <taxon>Agaricomycotina</taxon>
        <taxon>Agaricomycetes</taxon>
        <taxon>Agaricomycetidae</taxon>
        <taxon>Agaricales</taxon>
        <taxon>Marasmiineae</taxon>
        <taxon>Mycenaceae</taxon>
        <taxon>Mycena</taxon>
    </lineage>
</organism>
<keyword evidence="3" id="KW-0645">Protease</keyword>
<evidence type="ECO:0000256" key="3">
    <source>
        <dbReference type="RuleBase" id="RU000454"/>
    </source>
</evidence>
<dbReference type="SUPFAM" id="SSF50630">
    <property type="entry name" value="Acid proteases"/>
    <property type="match status" value="1"/>
</dbReference>
<protein>
    <recommendedName>
        <fullName evidence="6">Peptidase A1 domain-containing protein</fullName>
    </recommendedName>
</protein>
<evidence type="ECO:0000313" key="7">
    <source>
        <dbReference type="EMBL" id="CAK5267020.1"/>
    </source>
</evidence>